<proteinExistence type="predicted"/>
<gene>
    <name evidence="1" type="ORF">EJ06DRAFT_139318</name>
</gene>
<dbReference type="EMBL" id="ML996702">
    <property type="protein sequence ID" value="KAF2397794.1"/>
    <property type="molecule type" value="Genomic_DNA"/>
</dbReference>
<name>A0A6G1HPF6_9PEZI</name>
<evidence type="ECO:0000313" key="2">
    <source>
        <dbReference type="Proteomes" id="UP000799640"/>
    </source>
</evidence>
<dbReference type="AlphaFoldDB" id="A0A6G1HPF6"/>
<dbReference type="Proteomes" id="UP000799640">
    <property type="component" value="Unassembled WGS sequence"/>
</dbReference>
<reference evidence="1" key="1">
    <citation type="journal article" date="2020" name="Stud. Mycol.">
        <title>101 Dothideomycetes genomes: a test case for predicting lifestyles and emergence of pathogens.</title>
        <authorList>
            <person name="Haridas S."/>
            <person name="Albert R."/>
            <person name="Binder M."/>
            <person name="Bloem J."/>
            <person name="Labutti K."/>
            <person name="Salamov A."/>
            <person name="Andreopoulos B."/>
            <person name="Baker S."/>
            <person name="Barry K."/>
            <person name="Bills G."/>
            <person name="Bluhm B."/>
            <person name="Cannon C."/>
            <person name="Castanera R."/>
            <person name="Culley D."/>
            <person name="Daum C."/>
            <person name="Ezra D."/>
            <person name="Gonzalez J."/>
            <person name="Henrissat B."/>
            <person name="Kuo A."/>
            <person name="Liang C."/>
            <person name="Lipzen A."/>
            <person name="Lutzoni F."/>
            <person name="Magnuson J."/>
            <person name="Mondo S."/>
            <person name="Nolan M."/>
            <person name="Ohm R."/>
            <person name="Pangilinan J."/>
            <person name="Park H.-J."/>
            <person name="Ramirez L."/>
            <person name="Alfaro M."/>
            <person name="Sun H."/>
            <person name="Tritt A."/>
            <person name="Yoshinaga Y."/>
            <person name="Zwiers L.-H."/>
            <person name="Turgeon B."/>
            <person name="Goodwin S."/>
            <person name="Spatafora J."/>
            <person name="Crous P."/>
            <person name="Grigoriev I."/>
        </authorList>
    </citation>
    <scope>NUCLEOTIDE SEQUENCE</scope>
    <source>
        <strain evidence="1">CBS 262.69</strain>
    </source>
</reference>
<protein>
    <submittedName>
        <fullName evidence="1">Uncharacterized protein</fullName>
    </submittedName>
</protein>
<accession>A0A6G1HPF6</accession>
<evidence type="ECO:0000313" key="1">
    <source>
        <dbReference type="EMBL" id="KAF2397794.1"/>
    </source>
</evidence>
<keyword evidence="2" id="KW-1185">Reference proteome</keyword>
<sequence length="180" mass="20594">MGRQMKDWRILRTQTVPLTEIQVFKLRSLRQCGHPRHHWMDGATRCVSGYLPRLLSSSYDVLVLVPSIPSREHLSVTGENGKHRAYIDYRSILTSHGSKLAFVKSLCSRSTPSASMQARTFVLAENKAETRRSFLVRWKADYKRLRQPHYNLGPCVLLVQLFHTANPKCPDPASCFQLSV</sequence>
<organism evidence="1 2">
    <name type="scientific">Trichodelitschia bisporula</name>
    <dbReference type="NCBI Taxonomy" id="703511"/>
    <lineage>
        <taxon>Eukaryota</taxon>
        <taxon>Fungi</taxon>
        <taxon>Dikarya</taxon>
        <taxon>Ascomycota</taxon>
        <taxon>Pezizomycotina</taxon>
        <taxon>Dothideomycetes</taxon>
        <taxon>Dothideomycetes incertae sedis</taxon>
        <taxon>Phaeotrichales</taxon>
        <taxon>Phaeotrichaceae</taxon>
        <taxon>Trichodelitschia</taxon>
    </lineage>
</organism>